<gene>
    <name evidence="3" type="ORF">GO755_09360</name>
</gene>
<keyword evidence="4" id="KW-1185">Reference proteome</keyword>
<proteinExistence type="predicted"/>
<evidence type="ECO:0000313" key="4">
    <source>
        <dbReference type="Proteomes" id="UP000436006"/>
    </source>
</evidence>
<accession>A0A7K1S8U2</accession>
<keyword evidence="1" id="KW-1133">Transmembrane helix</keyword>
<evidence type="ECO:0008006" key="5">
    <source>
        <dbReference type="Google" id="ProtNLM"/>
    </source>
</evidence>
<dbReference type="AlphaFoldDB" id="A0A7K1S8U2"/>
<feature type="chain" id="PRO_5029823135" description="DUF4386 family protein" evidence="2">
    <location>
        <begin position="23"/>
        <end position="202"/>
    </location>
</feature>
<evidence type="ECO:0000256" key="2">
    <source>
        <dbReference type="SAM" id="SignalP"/>
    </source>
</evidence>
<protein>
    <recommendedName>
        <fullName evidence="5">DUF4386 family protein</fullName>
    </recommendedName>
</protein>
<feature type="transmembrane region" description="Helical" evidence="1">
    <location>
        <begin position="119"/>
        <end position="138"/>
    </location>
</feature>
<comment type="caution">
    <text evidence="3">The sequence shown here is derived from an EMBL/GenBank/DDBJ whole genome shotgun (WGS) entry which is preliminary data.</text>
</comment>
<dbReference type="RefSeq" id="WP_157584484.1">
    <property type="nucleotide sequence ID" value="NZ_WPIN01000003.1"/>
</dbReference>
<reference evidence="3 4" key="1">
    <citation type="submission" date="2019-12" db="EMBL/GenBank/DDBJ databases">
        <title>Spirosoma sp. HMF4905 genome sequencing and assembly.</title>
        <authorList>
            <person name="Kang H."/>
            <person name="Cha I."/>
            <person name="Kim H."/>
            <person name="Joh K."/>
        </authorList>
    </citation>
    <scope>NUCLEOTIDE SEQUENCE [LARGE SCALE GENOMIC DNA]</scope>
    <source>
        <strain evidence="3 4">HMF4905</strain>
    </source>
</reference>
<dbReference type="InterPro" id="IPR054261">
    <property type="entry name" value="DUF6992"/>
</dbReference>
<name>A0A7K1S8U2_9BACT</name>
<sequence length="202" mass="21838">MNPLRHLLLTAGSLLLGGAATAQRQSPALELREFSEQRIKHQKTLGLTLGSFALANIAIGAIAAGQTSGETTYFHKMNVYWNLVNLGIAGVGLLAARNRKAEGETLADAVRQHENMKQILLINAGLDVAYVIGGTYLRERAESHPDKADQLRGYGKSIIAQGGFLLAFDLVNYFIFKNRGDKQEKLLLSAGPMGIGVVVPIR</sequence>
<evidence type="ECO:0000313" key="3">
    <source>
        <dbReference type="EMBL" id="MVM30241.1"/>
    </source>
</evidence>
<dbReference type="Pfam" id="PF22503">
    <property type="entry name" value="DUF6992"/>
    <property type="match status" value="1"/>
</dbReference>
<keyword evidence="1" id="KW-0812">Transmembrane</keyword>
<keyword evidence="1" id="KW-0472">Membrane</keyword>
<feature type="signal peptide" evidence="2">
    <location>
        <begin position="1"/>
        <end position="22"/>
    </location>
</feature>
<keyword evidence="2" id="KW-0732">Signal</keyword>
<dbReference type="Proteomes" id="UP000436006">
    <property type="component" value="Unassembled WGS sequence"/>
</dbReference>
<feature type="transmembrane region" description="Helical" evidence="1">
    <location>
        <begin position="79"/>
        <end position="98"/>
    </location>
</feature>
<dbReference type="EMBL" id="WPIN01000003">
    <property type="protein sequence ID" value="MVM30241.1"/>
    <property type="molecule type" value="Genomic_DNA"/>
</dbReference>
<organism evidence="3 4">
    <name type="scientific">Spirosoma arboris</name>
    <dbReference type="NCBI Taxonomy" id="2682092"/>
    <lineage>
        <taxon>Bacteria</taxon>
        <taxon>Pseudomonadati</taxon>
        <taxon>Bacteroidota</taxon>
        <taxon>Cytophagia</taxon>
        <taxon>Cytophagales</taxon>
        <taxon>Cytophagaceae</taxon>
        <taxon>Spirosoma</taxon>
    </lineage>
</organism>
<evidence type="ECO:0000256" key="1">
    <source>
        <dbReference type="SAM" id="Phobius"/>
    </source>
</evidence>
<feature type="transmembrane region" description="Helical" evidence="1">
    <location>
        <begin position="158"/>
        <end position="176"/>
    </location>
</feature>